<keyword evidence="6" id="KW-1185">Reference proteome</keyword>
<evidence type="ECO:0000256" key="1">
    <source>
        <dbReference type="ARBA" id="ARBA00004370"/>
    </source>
</evidence>
<feature type="repeat" description="TPR" evidence="3">
    <location>
        <begin position="433"/>
        <end position="466"/>
    </location>
</feature>
<name>A0A562SCU1_9BACT</name>
<dbReference type="InterPro" id="IPR050491">
    <property type="entry name" value="AmpC-like"/>
</dbReference>
<evidence type="ECO:0000313" key="5">
    <source>
        <dbReference type="EMBL" id="TWI78390.1"/>
    </source>
</evidence>
<dbReference type="Pfam" id="PF00144">
    <property type="entry name" value="Beta-lactamase"/>
    <property type="match status" value="1"/>
</dbReference>
<dbReference type="SUPFAM" id="SSF56601">
    <property type="entry name" value="beta-lactamase/transpeptidase-like"/>
    <property type="match status" value="1"/>
</dbReference>
<dbReference type="SMART" id="SM00028">
    <property type="entry name" value="TPR"/>
    <property type="match status" value="1"/>
</dbReference>
<dbReference type="AlphaFoldDB" id="A0A562SCU1"/>
<comment type="caution">
    <text evidence="5">The sequence shown here is derived from an EMBL/GenBank/DDBJ whole genome shotgun (WGS) entry which is preliminary data.</text>
</comment>
<dbReference type="GO" id="GO:0016020">
    <property type="term" value="C:membrane"/>
    <property type="evidence" value="ECO:0007669"/>
    <property type="project" value="UniProtKB-SubCell"/>
</dbReference>
<keyword evidence="2" id="KW-0472">Membrane</keyword>
<feature type="domain" description="Beta-lactamase-related" evidence="4">
    <location>
        <begin position="27"/>
        <end position="350"/>
    </location>
</feature>
<gene>
    <name evidence="5" type="ORF">IQ13_4075</name>
</gene>
<sequence length="481" mass="54633">MKPVIFLLAFSVQQLYAQITTQQQLQIDSLLQQFTTTKQFSGTVLVAKNNNILYSKAIGLASKESAVPNKLETNFNIASMGKTFTATLIMQLVQEGKLSLNQKLSSILPEFAIKRADSITVYQLLTHTSGVGNYMMHVNYEAERHQLKSLNDVMPYVVAMEPTTGYPGEKFDYSNSGFIILGKIVEKLTGKSYNENLEERIFSKTGMKQSYIHYPATFVSPKEATPYLAYTEKTFVNGTADEFPGFSDGGMQSNVVDLYRFAKGLLNGKLLNTAMRDSMWSGKVKFGRGGMYSFGWMDNENEFGKHIYSHDGGGKGFSSDLRIVKEDGYVVVVLINNRVNPRDVSGNILRILYNKEAEKPIKYLENVLMEITEQKGFEYVCSNYKQILKEQGMDKTPNPWIYIMFSDMFENMKEIDKAFKVMEMGREEFPNEASMYNVTGQLYVNQKKYKESVEWFNKALAINANDEFAKMMLQSISSKLK</sequence>
<accession>A0A562SCU1</accession>
<dbReference type="PROSITE" id="PS50005">
    <property type="entry name" value="TPR"/>
    <property type="match status" value="1"/>
</dbReference>
<dbReference type="RefSeq" id="WP_144888538.1">
    <property type="nucleotide sequence ID" value="NZ_VLLE01000007.1"/>
</dbReference>
<dbReference type="InterPro" id="IPR019734">
    <property type="entry name" value="TPR_rpt"/>
</dbReference>
<dbReference type="InterPro" id="IPR011990">
    <property type="entry name" value="TPR-like_helical_dom_sf"/>
</dbReference>
<dbReference type="EMBL" id="VLLE01000007">
    <property type="protein sequence ID" value="TWI78390.1"/>
    <property type="molecule type" value="Genomic_DNA"/>
</dbReference>
<dbReference type="Proteomes" id="UP000316167">
    <property type="component" value="Unassembled WGS sequence"/>
</dbReference>
<dbReference type="Gene3D" id="3.40.710.10">
    <property type="entry name" value="DD-peptidase/beta-lactamase superfamily"/>
    <property type="match status" value="1"/>
</dbReference>
<evidence type="ECO:0000256" key="2">
    <source>
        <dbReference type="ARBA" id="ARBA00023136"/>
    </source>
</evidence>
<dbReference type="SUPFAM" id="SSF48452">
    <property type="entry name" value="TPR-like"/>
    <property type="match status" value="1"/>
</dbReference>
<evidence type="ECO:0000313" key="6">
    <source>
        <dbReference type="Proteomes" id="UP000316167"/>
    </source>
</evidence>
<protein>
    <submittedName>
        <fullName evidence="5">CubicO group peptidase (Beta-lactamase class C family)</fullName>
    </submittedName>
</protein>
<reference evidence="5 6" key="1">
    <citation type="journal article" date="2015" name="Stand. Genomic Sci.">
        <title>Genomic Encyclopedia of Bacterial and Archaeal Type Strains, Phase III: the genomes of soil and plant-associated and newly described type strains.</title>
        <authorList>
            <person name="Whitman W.B."/>
            <person name="Woyke T."/>
            <person name="Klenk H.P."/>
            <person name="Zhou Y."/>
            <person name="Lilburn T.G."/>
            <person name="Beck B.J."/>
            <person name="De Vos P."/>
            <person name="Vandamme P."/>
            <person name="Eisen J.A."/>
            <person name="Garrity G."/>
            <person name="Hugenholtz P."/>
            <person name="Kyrpides N.C."/>
        </authorList>
    </citation>
    <scope>NUCLEOTIDE SEQUENCE [LARGE SCALE GENOMIC DNA]</scope>
    <source>
        <strain evidence="5 6">CGMCC 1.7271</strain>
    </source>
</reference>
<comment type="subcellular location">
    <subcellularLocation>
        <location evidence="1">Membrane</location>
    </subcellularLocation>
</comment>
<dbReference type="PANTHER" id="PTHR46825:SF11">
    <property type="entry name" value="PENICILLIN-BINDING PROTEIN 4"/>
    <property type="match status" value="1"/>
</dbReference>
<evidence type="ECO:0000256" key="3">
    <source>
        <dbReference type="PROSITE-ProRule" id="PRU00339"/>
    </source>
</evidence>
<keyword evidence="3" id="KW-0802">TPR repeat</keyword>
<organism evidence="5 6">
    <name type="scientific">Lacibacter cauensis</name>
    <dbReference type="NCBI Taxonomy" id="510947"/>
    <lineage>
        <taxon>Bacteria</taxon>
        <taxon>Pseudomonadati</taxon>
        <taxon>Bacteroidota</taxon>
        <taxon>Chitinophagia</taxon>
        <taxon>Chitinophagales</taxon>
        <taxon>Chitinophagaceae</taxon>
        <taxon>Lacibacter</taxon>
    </lineage>
</organism>
<proteinExistence type="predicted"/>
<dbReference type="InterPro" id="IPR001466">
    <property type="entry name" value="Beta-lactam-related"/>
</dbReference>
<dbReference type="Gene3D" id="1.25.40.10">
    <property type="entry name" value="Tetratricopeptide repeat domain"/>
    <property type="match status" value="1"/>
</dbReference>
<dbReference type="OrthoDB" id="9793489at2"/>
<dbReference type="PANTHER" id="PTHR46825">
    <property type="entry name" value="D-ALANYL-D-ALANINE-CARBOXYPEPTIDASE/ENDOPEPTIDASE AMPH"/>
    <property type="match status" value="1"/>
</dbReference>
<dbReference type="Pfam" id="PF13181">
    <property type="entry name" value="TPR_8"/>
    <property type="match status" value="1"/>
</dbReference>
<evidence type="ECO:0000259" key="4">
    <source>
        <dbReference type="Pfam" id="PF00144"/>
    </source>
</evidence>
<dbReference type="InterPro" id="IPR012338">
    <property type="entry name" value="Beta-lactam/transpept-like"/>
</dbReference>